<keyword evidence="2" id="KW-0472">Membrane</keyword>
<sequence length="313" mass="35897">MSVKKWQEQLKNFLNNLDKHSILIGVAAGIILAVSAYTAYNYSFTKTDCSKEILDRLFPSKNYEIKSISKKGSICLYDVIVKSEKGKVEVEIPVVDDYIIGSAQKIGKLEFLYIKRTPIFEPNVSDTPPKVDLYVMANCPYGNRAEDLLLPLLNNTSMDFHVHYMVYNKPLYQGQKGYKIGNTTFYALHGPAEVLQSAYEVCVYNKYGIKKWASFVIELNKHAFEINDIEKLKKIAKETAKKLGIDWNVIEKCVKEEAEKYLLKDMELVEKKQVEGSPTLFINDVLYPDIYTRKVTTEDLRKAICESYSKCEK</sequence>
<dbReference type="KEGG" id="neq:NEQ330"/>
<proteinExistence type="predicted"/>
<evidence type="ECO:0000256" key="2">
    <source>
        <dbReference type="SAM" id="Phobius"/>
    </source>
</evidence>
<name>Q74NJ0_NANEQ</name>
<dbReference type="HOGENOM" id="CLU_887441_0_0_2"/>
<keyword evidence="2" id="KW-0812">Transmembrane</keyword>
<evidence type="ECO:0000256" key="1">
    <source>
        <dbReference type="ARBA" id="ARBA00023180"/>
    </source>
</evidence>
<keyword evidence="1" id="KW-0325">Glycoprotein</keyword>
<dbReference type="SUPFAM" id="SSF52833">
    <property type="entry name" value="Thioredoxin-like"/>
    <property type="match status" value="1"/>
</dbReference>
<evidence type="ECO:0000313" key="3">
    <source>
        <dbReference type="EMBL" id="AAR39178.1"/>
    </source>
</evidence>
<dbReference type="EnsemblBacteria" id="AAR39178">
    <property type="protein sequence ID" value="AAR39178"/>
    <property type="gene ID" value="NEQ330"/>
</dbReference>
<dbReference type="GO" id="GO:0016671">
    <property type="term" value="F:oxidoreductase activity, acting on a sulfur group of donors, disulfide as acceptor"/>
    <property type="evidence" value="ECO:0007669"/>
    <property type="project" value="InterPro"/>
</dbReference>
<dbReference type="STRING" id="228908.NEQ330"/>
<dbReference type="Proteomes" id="UP000000578">
    <property type="component" value="Chromosome"/>
</dbReference>
<dbReference type="InterPro" id="IPR004911">
    <property type="entry name" value="Interferon-induced_GILT"/>
</dbReference>
<dbReference type="AlphaFoldDB" id="Q74NJ0"/>
<keyword evidence="2" id="KW-1133">Transmembrane helix</keyword>
<keyword evidence="4" id="KW-1185">Reference proteome</keyword>
<dbReference type="BioCyc" id="NEQU228908:GJB6-351-MONOMER"/>
<dbReference type="InterPro" id="IPR036249">
    <property type="entry name" value="Thioredoxin-like_sf"/>
</dbReference>
<gene>
    <name evidence="3" type="ordered locus">NEQ330</name>
</gene>
<accession>Q74NJ0</accession>
<dbReference type="EMBL" id="AE017199">
    <property type="protein sequence ID" value="AAR39178.1"/>
    <property type="molecule type" value="Genomic_DNA"/>
</dbReference>
<feature type="transmembrane region" description="Helical" evidence="2">
    <location>
        <begin position="21"/>
        <end position="40"/>
    </location>
</feature>
<dbReference type="CDD" id="cd02972">
    <property type="entry name" value="DsbA_family"/>
    <property type="match status" value="1"/>
</dbReference>
<reference evidence="3 4" key="1">
    <citation type="journal article" date="2003" name="Proc. Natl. Acad. Sci. U.S.A.">
        <title>The genome of Nanoarchaeum equitans: insights into early archaeal evolution and derived parasitism.</title>
        <authorList>
            <person name="Waters E."/>
            <person name="Hohn M.J."/>
            <person name="Ahel I."/>
            <person name="Graham D.E."/>
            <person name="Adams M.D."/>
            <person name="Barnstead M."/>
            <person name="Beeson K.Y."/>
            <person name="Bibbs L."/>
            <person name="Bolanos R."/>
            <person name="Keller M."/>
            <person name="Kretz K."/>
            <person name="Lin X."/>
            <person name="Mathur E."/>
            <person name="Ni J."/>
            <person name="Podar M."/>
            <person name="Richardson T."/>
            <person name="Sutton G.G."/>
            <person name="Simon M."/>
            <person name="Soll D."/>
            <person name="Stetter K.O."/>
            <person name="Short J.M."/>
            <person name="Noordewier M."/>
        </authorList>
    </citation>
    <scope>NUCLEOTIDE SEQUENCE [LARGE SCALE GENOMIC DNA]</scope>
    <source>
        <strain evidence="3 4">Kin4-M</strain>
    </source>
</reference>
<protein>
    <submittedName>
        <fullName evidence="3">NEQ330</fullName>
    </submittedName>
</protein>
<dbReference type="Gene3D" id="3.40.30.10">
    <property type="entry name" value="Glutaredoxin"/>
    <property type="match status" value="1"/>
</dbReference>
<dbReference type="Pfam" id="PF03227">
    <property type="entry name" value="GILT"/>
    <property type="match status" value="1"/>
</dbReference>
<organism evidence="3 4">
    <name type="scientific">Nanoarchaeum equitans (strain Kin4-M)</name>
    <dbReference type="NCBI Taxonomy" id="228908"/>
    <lineage>
        <taxon>Archaea</taxon>
        <taxon>Nanobdellota</taxon>
        <taxon>Candidatus Nanoarchaeia</taxon>
        <taxon>Nanoarchaeales</taxon>
        <taxon>Nanoarchaeaceae</taxon>
        <taxon>Nanoarchaeum</taxon>
    </lineage>
</organism>
<evidence type="ECO:0000313" key="4">
    <source>
        <dbReference type="Proteomes" id="UP000000578"/>
    </source>
</evidence>